<protein>
    <submittedName>
        <fullName evidence="3">Uncharacterized protein</fullName>
    </submittedName>
</protein>
<feature type="region of interest" description="Disordered" evidence="1">
    <location>
        <begin position="1"/>
        <end position="54"/>
    </location>
</feature>
<feature type="compositionally biased region" description="Polar residues" evidence="1">
    <location>
        <begin position="1"/>
        <end position="12"/>
    </location>
</feature>
<evidence type="ECO:0000256" key="2">
    <source>
        <dbReference type="SAM" id="Phobius"/>
    </source>
</evidence>
<feature type="compositionally biased region" description="Polar residues" evidence="1">
    <location>
        <begin position="579"/>
        <end position="592"/>
    </location>
</feature>
<feature type="compositionally biased region" description="Low complexity" evidence="1">
    <location>
        <begin position="140"/>
        <end position="155"/>
    </location>
</feature>
<dbReference type="AlphaFoldDB" id="A0A8H5ZFD4"/>
<dbReference type="EMBL" id="WNKQ01000009">
    <property type="protein sequence ID" value="KAF5849383.1"/>
    <property type="molecule type" value="Genomic_DNA"/>
</dbReference>
<comment type="caution">
    <text evidence="3">The sequence shown here is derived from an EMBL/GenBank/DDBJ whole genome shotgun (WGS) entry which is preliminary data.</text>
</comment>
<keyword evidence="2" id="KW-0812">Transmembrane</keyword>
<feature type="region of interest" description="Disordered" evidence="1">
    <location>
        <begin position="403"/>
        <end position="464"/>
    </location>
</feature>
<keyword evidence="2" id="KW-1133">Transmembrane helix</keyword>
<evidence type="ECO:0000256" key="1">
    <source>
        <dbReference type="SAM" id="MobiDB-lite"/>
    </source>
</evidence>
<feature type="region of interest" description="Disordered" evidence="1">
    <location>
        <begin position="375"/>
        <end position="394"/>
    </location>
</feature>
<gene>
    <name evidence="3" type="ORF">GGP41_006268</name>
</gene>
<keyword evidence="2" id="KW-0472">Membrane</keyword>
<feature type="region of interest" description="Disordered" evidence="1">
    <location>
        <begin position="109"/>
        <end position="155"/>
    </location>
</feature>
<organism evidence="3 4">
    <name type="scientific">Cochliobolus sativus</name>
    <name type="common">Common root rot and spot blotch fungus</name>
    <name type="synonym">Bipolaris sorokiniana</name>
    <dbReference type="NCBI Taxonomy" id="45130"/>
    <lineage>
        <taxon>Eukaryota</taxon>
        <taxon>Fungi</taxon>
        <taxon>Dikarya</taxon>
        <taxon>Ascomycota</taxon>
        <taxon>Pezizomycotina</taxon>
        <taxon>Dothideomycetes</taxon>
        <taxon>Pleosporomycetidae</taxon>
        <taxon>Pleosporales</taxon>
        <taxon>Pleosporineae</taxon>
        <taxon>Pleosporaceae</taxon>
        <taxon>Bipolaris</taxon>
    </lineage>
</organism>
<feature type="compositionally biased region" description="Low complexity" evidence="1">
    <location>
        <begin position="203"/>
        <end position="215"/>
    </location>
</feature>
<name>A0A8H5ZFD4_COCSA</name>
<feature type="region of interest" description="Disordered" evidence="1">
    <location>
        <begin position="548"/>
        <end position="612"/>
    </location>
</feature>
<sequence>MASPPESITTVNGRRCTRSRARVAVTTPTTPATVVTSSQAPQQPPTSTTSPTVDAVAGISSTGTLSTVLTSSSARVVPLALPSPNPASAAQEQPIEALATVEVPLQAPVVAPAPTKESQNNRDPPSVTPDFVPTNSNPTSGVAPPSPVEVSSAPASPTALLVSGTSISVNTNPAVPLESDTSPQSSITASAVGQPRVTSSPLAGSAGESNEGSAGIIAPGQGSSNDDSPLTLGSNANLAGILGGVFGGITALALIIGLLFLILRKRKSKPRRWNEKRQSDSSLLSKIRTIPTGLGAFVARLKGSQTGSTQNPYQRHVPKASADLIYSRDSNGRIRSNSEPQDAYPHRRAGSSGSISSKKSERNLLRKKPSSISAYRFPDIAEDTGTPNPFADPQQMRPLLILNPDPKSTPVTPQVPAATADPEPRDPFTSVYDPPPVAPTRERKPAQTHQRAMSSISGQSSHTTWSLYPTANPFNDPPNVPPLPNQAVLPQHHRQRSSMALPNFNPTATFDANSTFATRDSGMFFGEPGPSRPATNVFTPVTPARRTIRQSDPFDLDRPEVLGFGGLSRQPTRTKRRSSVNNWYSTAGNGASNAPPLPTDSTRPSWGPSSGR</sequence>
<proteinExistence type="predicted"/>
<evidence type="ECO:0000313" key="4">
    <source>
        <dbReference type="Proteomes" id="UP000624244"/>
    </source>
</evidence>
<dbReference type="Proteomes" id="UP000624244">
    <property type="component" value="Unassembled WGS sequence"/>
</dbReference>
<feature type="compositionally biased region" description="Polar residues" evidence="1">
    <location>
        <begin position="172"/>
        <end position="202"/>
    </location>
</feature>
<reference evidence="3" key="1">
    <citation type="submission" date="2019-11" db="EMBL/GenBank/DDBJ databases">
        <title>Bipolaris sorokiniana Genome sequencing.</title>
        <authorList>
            <person name="Wang H."/>
        </authorList>
    </citation>
    <scope>NUCLEOTIDE SEQUENCE</scope>
</reference>
<feature type="compositionally biased region" description="Polar residues" evidence="1">
    <location>
        <begin position="447"/>
        <end position="464"/>
    </location>
</feature>
<feature type="transmembrane region" description="Helical" evidence="2">
    <location>
        <begin position="238"/>
        <end position="263"/>
    </location>
</feature>
<feature type="compositionally biased region" description="Polar residues" evidence="1">
    <location>
        <begin position="599"/>
        <end position="612"/>
    </location>
</feature>
<feature type="region of interest" description="Disordered" evidence="1">
    <location>
        <begin position="172"/>
        <end position="228"/>
    </location>
</feature>
<feature type="compositionally biased region" description="Low complexity" evidence="1">
    <location>
        <begin position="22"/>
        <end position="54"/>
    </location>
</feature>
<evidence type="ECO:0000313" key="3">
    <source>
        <dbReference type="EMBL" id="KAF5849383.1"/>
    </source>
</evidence>
<accession>A0A8H5ZFD4</accession>
<feature type="region of interest" description="Disordered" evidence="1">
    <location>
        <begin position="330"/>
        <end position="370"/>
    </location>
</feature>